<sequence>MSLARSGVCAVVFTLLSGSIALRSQTVIPQPESSQTQRRIHLILKDGSYQVVTSYSVVGKVVKYVSAERGGEHEEIPAELVDLDATRRWEKAHTPVAEGGDKGRAPVLDPELMKEEQERQSLTPMIEPDLRLPEEDSVLALDEFQGKPELVPLTQSEGDLNHTTAHSVLKKALNPKAAAHQVLTLKGERSFVQLHVDTPAIYLRVGEATAPSTGGAPLTVDTHGASSAKSDNDVRPDNSQYVVVRTDVRVDARVVASFSLEALDSGKHIDDVVEMNQETLTGGHWMKLSPKRPLEFGEYVLMEVISEKEINLGVWDFGVHPQTPENRDVIKPEPKRRIDLERRRAHTDPE</sequence>
<comment type="caution">
    <text evidence="2">The sequence shown here is derived from an EMBL/GenBank/DDBJ whole genome shotgun (WGS) entry which is preliminary data.</text>
</comment>
<evidence type="ECO:0000313" key="3">
    <source>
        <dbReference type="Proteomes" id="UP000540989"/>
    </source>
</evidence>
<keyword evidence="3" id="KW-1185">Reference proteome</keyword>
<dbReference type="Proteomes" id="UP000540989">
    <property type="component" value="Unassembled WGS sequence"/>
</dbReference>
<proteinExistence type="predicted"/>
<name>A0A7W7ZB78_9BACT</name>
<feature type="region of interest" description="Disordered" evidence="1">
    <location>
        <begin position="323"/>
        <end position="350"/>
    </location>
</feature>
<evidence type="ECO:0000256" key="1">
    <source>
        <dbReference type="SAM" id="MobiDB-lite"/>
    </source>
</evidence>
<dbReference type="EMBL" id="JACHIP010000002">
    <property type="protein sequence ID" value="MBB5056577.1"/>
    <property type="molecule type" value="Genomic_DNA"/>
</dbReference>
<dbReference type="AlphaFoldDB" id="A0A7W7ZB78"/>
<accession>A0A7W7ZB78</accession>
<evidence type="ECO:0000313" key="2">
    <source>
        <dbReference type="EMBL" id="MBB5056577.1"/>
    </source>
</evidence>
<feature type="region of interest" description="Disordered" evidence="1">
    <location>
        <begin position="211"/>
        <end position="236"/>
    </location>
</feature>
<dbReference type="RefSeq" id="WP_246408796.1">
    <property type="nucleotide sequence ID" value="NZ_JACHIP010000002.1"/>
</dbReference>
<reference evidence="2 3" key="1">
    <citation type="submission" date="2020-08" db="EMBL/GenBank/DDBJ databases">
        <title>Genomic Encyclopedia of Type Strains, Phase IV (KMG-V): Genome sequencing to study the core and pangenomes of soil and plant-associated prokaryotes.</title>
        <authorList>
            <person name="Whitman W."/>
        </authorList>
    </citation>
    <scope>NUCLEOTIDE SEQUENCE [LARGE SCALE GENOMIC DNA]</scope>
    <source>
        <strain evidence="2 3">M8UP14</strain>
    </source>
</reference>
<protein>
    <submittedName>
        <fullName evidence="2">Uncharacterized protein</fullName>
    </submittedName>
</protein>
<gene>
    <name evidence="2" type="ORF">HDF16_001262</name>
</gene>
<organism evidence="2 3">
    <name type="scientific">Granulicella aggregans</name>
    <dbReference type="NCBI Taxonomy" id="474949"/>
    <lineage>
        <taxon>Bacteria</taxon>
        <taxon>Pseudomonadati</taxon>
        <taxon>Acidobacteriota</taxon>
        <taxon>Terriglobia</taxon>
        <taxon>Terriglobales</taxon>
        <taxon>Acidobacteriaceae</taxon>
        <taxon>Granulicella</taxon>
    </lineage>
</organism>
<feature type="compositionally biased region" description="Basic and acidic residues" evidence="1">
    <location>
        <begin position="325"/>
        <end position="350"/>
    </location>
</feature>